<dbReference type="STRING" id="3708.A0A078JX97"/>
<name>A0A078JX97_BRANA</name>
<dbReference type="PANTHER" id="PTHR31370">
    <property type="entry name" value="F-BOX PROTEIN FAMILY-LIKE"/>
    <property type="match status" value="1"/>
</dbReference>
<accession>A0A078JX97</accession>
<dbReference type="EMBL" id="LK045429">
    <property type="protein sequence ID" value="CDY71334.1"/>
    <property type="molecule type" value="Genomic_DNA"/>
</dbReference>
<dbReference type="EMBL" id="HG994368">
    <property type="protein sequence ID" value="CAF1858706.1"/>
    <property type="molecule type" value="Genomic_DNA"/>
</dbReference>
<sequence>MIESPTGNAFYLLMLSYEESEKNNGKRLAGTKILEGNDTVHDANGTAMFVVDIHDTPSLEPFPFDADGEDFEHSL</sequence>
<gene>
    <name evidence="2" type="primary">BnaCnng72460D</name>
    <name evidence="1" type="ORF">DARMORV10_C04P45900.1</name>
    <name evidence="2" type="ORF">GSBRNA2T00014202001</name>
</gene>
<protein>
    <submittedName>
        <fullName evidence="1">(rape) hypothetical protein</fullName>
    </submittedName>
    <submittedName>
        <fullName evidence="2">BnaCnng72460D protein</fullName>
    </submittedName>
</protein>
<dbReference type="InterPro" id="IPR040275">
    <property type="entry name" value="At5g39450-like"/>
</dbReference>
<proteinExistence type="predicted"/>
<dbReference type="PaxDb" id="3708-A0A078JX97"/>
<reference evidence="2" key="2">
    <citation type="submission" date="2014-06" db="EMBL/GenBank/DDBJ databases">
        <authorList>
            <person name="Genoscope - CEA"/>
        </authorList>
    </citation>
    <scope>NUCLEOTIDE SEQUENCE</scope>
</reference>
<dbReference type="Proteomes" id="UP001295469">
    <property type="component" value="Chromosome C04"/>
</dbReference>
<reference evidence="1" key="3">
    <citation type="submission" date="2021-01" db="EMBL/GenBank/DDBJ databases">
        <authorList>
            <consortium name="Genoscope - CEA"/>
            <person name="William W."/>
        </authorList>
    </citation>
    <scope>NUCLEOTIDE SEQUENCE</scope>
</reference>
<dbReference type="AlphaFoldDB" id="A0A078JX97"/>
<organism evidence="2">
    <name type="scientific">Brassica napus</name>
    <name type="common">Rape</name>
    <dbReference type="NCBI Taxonomy" id="3708"/>
    <lineage>
        <taxon>Eukaryota</taxon>
        <taxon>Viridiplantae</taxon>
        <taxon>Streptophyta</taxon>
        <taxon>Embryophyta</taxon>
        <taxon>Tracheophyta</taxon>
        <taxon>Spermatophyta</taxon>
        <taxon>Magnoliopsida</taxon>
        <taxon>eudicotyledons</taxon>
        <taxon>Gunneridae</taxon>
        <taxon>Pentapetalae</taxon>
        <taxon>rosids</taxon>
        <taxon>malvids</taxon>
        <taxon>Brassicales</taxon>
        <taxon>Brassicaceae</taxon>
        <taxon>Brassiceae</taxon>
        <taxon>Brassica</taxon>
    </lineage>
</organism>
<evidence type="ECO:0000313" key="1">
    <source>
        <dbReference type="EMBL" id="CAF1858706.1"/>
    </source>
</evidence>
<evidence type="ECO:0000313" key="2">
    <source>
        <dbReference type="EMBL" id="CDY71334.1"/>
    </source>
</evidence>
<dbReference type="PANTHER" id="PTHR31370:SF2">
    <property type="entry name" value="OS08G0105100 PROTEIN"/>
    <property type="match status" value="1"/>
</dbReference>
<dbReference type="Gramene" id="CDY71334">
    <property type="protein sequence ID" value="CDY71334"/>
    <property type="gene ID" value="GSBRNA2T00014202001"/>
</dbReference>
<reference evidence="2" key="1">
    <citation type="journal article" date="2014" name="Science">
        <title>Plant genetics. Early allopolyploid evolution in the post-Neolithic Brassica napus oilseed genome.</title>
        <authorList>
            <person name="Chalhoub B."/>
            <person name="Denoeud F."/>
            <person name="Liu S."/>
            <person name="Parkin I.A."/>
            <person name="Tang H."/>
            <person name="Wang X."/>
            <person name="Chiquet J."/>
            <person name="Belcram H."/>
            <person name="Tong C."/>
            <person name="Samans B."/>
            <person name="Correa M."/>
            <person name="Da Silva C."/>
            <person name="Just J."/>
            <person name="Falentin C."/>
            <person name="Koh C.S."/>
            <person name="Le Clainche I."/>
            <person name="Bernard M."/>
            <person name="Bento P."/>
            <person name="Noel B."/>
            <person name="Labadie K."/>
            <person name="Alberti A."/>
            <person name="Charles M."/>
            <person name="Arnaud D."/>
            <person name="Guo H."/>
            <person name="Daviaud C."/>
            <person name="Alamery S."/>
            <person name="Jabbari K."/>
            <person name="Zhao M."/>
            <person name="Edger P.P."/>
            <person name="Chelaifa H."/>
            <person name="Tack D."/>
            <person name="Lassalle G."/>
            <person name="Mestiri I."/>
            <person name="Schnel N."/>
            <person name="Le Paslier M.C."/>
            <person name="Fan G."/>
            <person name="Renault V."/>
            <person name="Bayer P.E."/>
            <person name="Golicz A.A."/>
            <person name="Manoli S."/>
            <person name="Lee T.H."/>
            <person name="Thi V.H."/>
            <person name="Chalabi S."/>
            <person name="Hu Q."/>
            <person name="Fan C."/>
            <person name="Tollenaere R."/>
            <person name="Lu Y."/>
            <person name="Battail C."/>
            <person name="Shen J."/>
            <person name="Sidebottom C.H."/>
            <person name="Wang X."/>
            <person name="Canaguier A."/>
            <person name="Chauveau A."/>
            <person name="Berard A."/>
            <person name="Deniot G."/>
            <person name="Guan M."/>
            <person name="Liu Z."/>
            <person name="Sun F."/>
            <person name="Lim Y.P."/>
            <person name="Lyons E."/>
            <person name="Town C.D."/>
            <person name="Bancroft I."/>
            <person name="Wang X."/>
            <person name="Meng J."/>
            <person name="Ma J."/>
            <person name="Pires J.C."/>
            <person name="King G.J."/>
            <person name="Brunel D."/>
            <person name="Delourme R."/>
            <person name="Renard M."/>
            <person name="Aury J.M."/>
            <person name="Adams K.L."/>
            <person name="Batley J."/>
            <person name="Snowdon R.J."/>
            <person name="Tost J."/>
            <person name="Edwards D."/>
            <person name="Zhou Y."/>
            <person name="Hua W."/>
            <person name="Sharpe A.G."/>
            <person name="Paterson A.H."/>
            <person name="Guan C."/>
            <person name="Wincker P."/>
        </authorList>
    </citation>
    <scope>NUCLEOTIDE SEQUENCE [LARGE SCALE GENOMIC DNA]</scope>
</reference>